<reference evidence="7 8" key="1">
    <citation type="journal article" date="2024" name="Nat. Commun.">
        <title>Phylogenomics reveals the evolutionary origins of lichenization in chlorophyte algae.</title>
        <authorList>
            <person name="Puginier C."/>
            <person name="Libourel C."/>
            <person name="Otte J."/>
            <person name="Skaloud P."/>
            <person name="Haon M."/>
            <person name="Grisel S."/>
            <person name="Petersen M."/>
            <person name="Berrin J.G."/>
            <person name="Delaux P.M."/>
            <person name="Dal Grande F."/>
            <person name="Keller J."/>
        </authorList>
    </citation>
    <scope>NUCLEOTIDE SEQUENCE [LARGE SCALE GENOMIC DNA]</scope>
    <source>
        <strain evidence="7 8">SAG 2043</strain>
    </source>
</reference>
<gene>
    <name evidence="7" type="ORF">WJX72_009414</name>
</gene>
<sequence length="538" mass="58524">MVEHPVVDAKAKKYDRQLRIWGAHGQAALESAKICLINSGTTGSETLKNLVLGGIAAFTIVDGAKVEAGDLGNNFLLEAANLGAPRAQSVTGLLKELNEAVTGSFVEESAEDLIDGNPAFFRGFDIVVATQMREASLLKLESICRESGVKLLIVRSYGLVGQLRASLGEHVVVESKPDNAVEDLRLHQPWPELAQYAHSLNLADLDEITHKHVPYAVLLIQAAAQWYEEHAHQRPASYKERSDFKLLIKSGQRQIDGCPIDEENFAEAVANAHKVWAPPPFPSEVHAILEDKAITSLSRSSSDFWVLAAALKKFVDTEGGGNLPLEGSIPDMTATTALYLQLHTLYRERAERDVAAVEAHVHTLLRSVGRDPKAIPRSTVKNFCKNARNLRVIRYRTLAEEVGTDTCKSDALRQAMSAEDTVSNATLYLLLRAVDRFHSTYNRFPGSYDGELEEDVPLLKTIALGILAECGAGNNTPISDDLVGEMCRFGGGELHCVAAVMGGIASQEAIKLLTKQFVPLSGTLVYNAMGSTTSVFQL</sequence>
<dbReference type="GO" id="GO:0045116">
    <property type="term" value="P:protein neddylation"/>
    <property type="evidence" value="ECO:0007669"/>
    <property type="project" value="UniProtKB-UniRule"/>
</dbReference>
<evidence type="ECO:0000256" key="2">
    <source>
        <dbReference type="ARBA" id="ARBA00006868"/>
    </source>
</evidence>
<dbReference type="GO" id="GO:0019781">
    <property type="term" value="F:NEDD8 activating enzyme activity"/>
    <property type="evidence" value="ECO:0007669"/>
    <property type="project" value="UniProtKB-UniRule"/>
</dbReference>
<name>A0AAW1QG08_9CHLO</name>
<evidence type="ECO:0000313" key="8">
    <source>
        <dbReference type="Proteomes" id="UP001489004"/>
    </source>
</evidence>
<comment type="function">
    <text evidence="5">Regulatory subunit of the dimeric E1 enzyme. E1 activates RUB1/NEDD8 by first adenylating its C-terminal glycine residue with ATP, thereafter linking this residue to the side chain of the catalytic cysteine, yielding a RUB1-ECR1 thioester and free AMP. E1 finally transfers RUB1 to the catalytic cysteine of RCE1.</text>
</comment>
<dbReference type="FunFam" id="3.40.50.720:FF:000475">
    <property type="entry name" value="NEDD8-activating enzyme E1 regulatory subunit"/>
    <property type="match status" value="1"/>
</dbReference>
<comment type="pathway">
    <text evidence="1 5">Protein modification; protein neddylation.</text>
</comment>
<dbReference type="InterPro" id="IPR030667">
    <property type="entry name" value="APP-BP1"/>
</dbReference>
<dbReference type="PIRSF" id="PIRSF039099">
    <property type="entry name" value="APP-BP1"/>
    <property type="match status" value="1"/>
</dbReference>
<dbReference type="PANTHER" id="PTHR10953">
    <property type="entry name" value="UBIQUITIN-ACTIVATING ENZYME E1"/>
    <property type="match status" value="1"/>
</dbReference>
<comment type="caution">
    <text evidence="7">The sequence shown here is derived from an EMBL/GenBank/DDBJ whole genome shotgun (WGS) entry which is preliminary data.</text>
</comment>
<evidence type="ECO:0000256" key="3">
    <source>
        <dbReference type="ARBA" id="ARBA00015407"/>
    </source>
</evidence>
<dbReference type="InterPro" id="IPR045886">
    <property type="entry name" value="ThiF/MoeB/HesA"/>
</dbReference>
<protein>
    <recommendedName>
        <fullName evidence="3 5">NEDD8-activating enzyme E1 regulatory subunit</fullName>
    </recommendedName>
</protein>
<dbReference type="EMBL" id="JALJOR010000003">
    <property type="protein sequence ID" value="KAK9820360.1"/>
    <property type="molecule type" value="Genomic_DNA"/>
</dbReference>
<organism evidence="7 8">
    <name type="scientific">[Myrmecia] bisecta</name>
    <dbReference type="NCBI Taxonomy" id="41462"/>
    <lineage>
        <taxon>Eukaryota</taxon>
        <taxon>Viridiplantae</taxon>
        <taxon>Chlorophyta</taxon>
        <taxon>core chlorophytes</taxon>
        <taxon>Trebouxiophyceae</taxon>
        <taxon>Trebouxiales</taxon>
        <taxon>Trebouxiaceae</taxon>
        <taxon>Myrmecia</taxon>
    </lineage>
</organism>
<dbReference type="InterPro" id="IPR000594">
    <property type="entry name" value="ThiF_NAD_FAD-bd"/>
</dbReference>
<dbReference type="CDD" id="cd01493">
    <property type="entry name" value="APPBP1_RUB"/>
    <property type="match status" value="1"/>
</dbReference>
<evidence type="ECO:0000313" key="7">
    <source>
        <dbReference type="EMBL" id="KAK9820360.1"/>
    </source>
</evidence>
<comment type="similarity">
    <text evidence="2 5">Belongs to the ubiquitin-activating E1 family. ULA1 subfamily.</text>
</comment>
<dbReference type="InterPro" id="IPR035985">
    <property type="entry name" value="Ubiquitin-activating_enz"/>
</dbReference>
<dbReference type="SUPFAM" id="SSF69572">
    <property type="entry name" value="Activating enzymes of the ubiquitin-like proteins"/>
    <property type="match status" value="1"/>
</dbReference>
<dbReference type="AlphaFoldDB" id="A0AAW1QG08"/>
<proteinExistence type="inferred from homology"/>
<dbReference type="Pfam" id="PF00899">
    <property type="entry name" value="ThiF"/>
    <property type="match status" value="1"/>
</dbReference>
<dbReference type="Gene3D" id="3.40.50.720">
    <property type="entry name" value="NAD(P)-binding Rossmann-like Domain"/>
    <property type="match status" value="2"/>
</dbReference>
<evidence type="ECO:0000256" key="5">
    <source>
        <dbReference type="PIRNR" id="PIRNR039099"/>
    </source>
</evidence>
<accession>A0AAW1QG08</accession>
<feature type="domain" description="THIF-type NAD/FAD binding fold" evidence="6">
    <location>
        <begin position="14"/>
        <end position="530"/>
    </location>
</feature>
<dbReference type="Proteomes" id="UP001489004">
    <property type="component" value="Unassembled WGS sequence"/>
</dbReference>
<evidence type="ECO:0000256" key="1">
    <source>
        <dbReference type="ARBA" id="ARBA00005032"/>
    </source>
</evidence>
<dbReference type="GO" id="GO:0005737">
    <property type="term" value="C:cytoplasm"/>
    <property type="evidence" value="ECO:0007669"/>
    <property type="project" value="TreeGrafter"/>
</dbReference>
<keyword evidence="8" id="KW-1185">Reference proteome</keyword>
<evidence type="ECO:0000259" key="6">
    <source>
        <dbReference type="Pfam" id="PF00899"/>
    </source>
</evidence>
<keyword evidence="4 5" id="KW-0833">Ubl conjugation pathway</keyword>
<evidence type="ECO:0000256" key="4">
    <source>
        <dbReference type="ARBA" id="ARBA00022786"/>
    </source>
</evidence>
<dbReference type="PANTHER" id="PTHR10953:SF29">
    <property type="entry name" value="NEDD8-ACTIVATING ENZYME E1 REGULATORY SUBUNIT"/>
    <property type="match status" value="1"/>
</dbReference>